<name>A0A2J7ZY81_9CHLO</name>
<evidence type="ECO:0000313" key="2">
    <source>
        <dbReference type="EMBL" id="PNH05217.1"/>
    </source>
</evidence>
<protein>
    <submittedName>
        <fullName evidence="2">Uncharacterized protein</fullName>
    </submittedName>
</protein>
<evidence type="ECO:0000256" key="1">
    <source>
        <dbReference type="SAM" id="MobiDB-lite"/>
    </source>
</evidence>
<keyword evidence="3" id="KW-1185">Reference proteome</keyword>
<reference evidence="2 3" key="1">
    <citation type="journal article" date="2017" name="Mol. Biol. Evol.">
        <title>The 4-celled Tetrabaena socialis nuclear genome reveals the essential components for genetic control of cell number at the origin of multicellularity in the volvocine lineage.</title>
        <authorList>
            <person name="Featherston J."/>
            <person name="Arakaki Y."/>
            <person name="Hanschen E.R."/>
            <person name="Ferris P.J."/>
            <person name="Michod R.E."/>
            <person name="Olson B.J.S.C."/>
            <person name="Nozaki H."/>
            <person name="Durand P.M."/>
        </authorList>
    </citation>
    <scope>NUCLEOTIDE SEQUENCE [LARGE SCALE GENOMIC DNA]</scope>
    <source>
        <strain evidence="2 3">NIES-571</strain>
    </source>
</reference>
<feature type="region of interest" description="Disordered" evidence="1">
    <location>
        <begin position="89"/>
        <end position="110"/>
    </location>
</feature>
<organism evidence="2 3">
    <name type="scientific">Tetrabaena socialis</name>
    <dbReference type="NCBI Taxonomy" id="47790"/>
    <lineage>
        <taxon>Eukaryota</taxon>
        <taxon>Viridiplantae</taxon>
        <taxon>Chlorophyta</taxon>
        <taxon>core chlorophytes</taxon>
        <taxon>Chlorophyceae</taxon>
        <taxon>CS clade</taxon>
        <taxon>Chlamydomonadales</taxon>
        <taxon>Tetrabaenaceae</taxon>
        <taxon>Tetrabaena</taxon>
    </lineage>
</organism>
<feature type="compositionally biased region" description="Gly residues" evidence="1">
    <location>
        <begin position="89"/>
        <end position="107"/>
    </location>
</feature>
<feature type="compositionally biased region" description="Low complexity" evidence="1">
    <location>
        <begin position="276"/>
        <end position="287"/>
    </location>
</feature>
<feature type="region of interest" description="Disordered" evidence="1">
    <location>
        <begin position="267"/>
        <end position="299"/>
    </location>
</feature>
<feature type="region of interest" description="Disordered" evidence="1">
    <location>
        <begin position="168"/>
        <end position="193"/>
    </location>
</feature>
<proteinExistence type="predicted"/>
<sequence length="385" mass="39330">MSPVPASSFASAPRLAGPTPAPRYRRSSTVKAPRKRVFIANMTKFDERLARPAGVAQASHNVAMLGCGCRPCEDTVDFGGFGGNGRGSFNNNGGGRGKGSDGEGSGAAGDDSSRLFRHAAIGALALVVVAAAFPPAGRAAPGSFSPLGGSSPLEASLLSTSAPARSGGFISRLERPSTTGLESASGASRPRSKVLHVPCRGSTLVVPLCGGTASDQAATDALCHSSQGRWGNGRGRVVDAPVQLSDKEARIMADLQYRIRESLRGRASSAGLGPDAPSAQLLSSSAPTRGGGGGLSSRLDRESFDSAVAGASSASGAPRPRSKVLHVPCRGGTLVASAVAAAAAGLSHMSLWQRRRVVEAPVELSEREARMLTSRQNRVRDSVLV</sequence>
<dbReference type="EMBL" id="PGGS01000323">
    <property type="protein sequence ID" value="PNH05217.1"/>
    <property type="molecule type" value="Genomic_DNA"/>
</dbReference>
<feature type="compositionally biased region" description="Low complexity" evidence="1">
    <location>
        <begin position="1"/>
        <end position="13"/>
    </location>
</feature>
<dbReference type="OrthoDB" id="532602at2759"/>
<feature type="compositionally biased region" description="Polar residues" evidence="1">
    <location>
        <begin position="176"/>
        <end position="186"/>
    </location>
</feature>
<gene>
    <name evidence="2" type="ORF">TSOC_008546</name>
</gene>
<accession>A0A2J7ZY81</accession>
<dbReference type="Proteomes" id="UP000236333">
    <property type="component" value="Unassembled WGS sequence"/>
</dbReference>
<feature type="region of interest" description="Disordered" evidence="1">
    <location>
        <begin position="1"/>
        <end position="30"/>
    </location>
</feature>
<dbReference type="AlphaFoldDB" id="A0A2J7ZY81"/>
<evidence type="ECO:0000313" key="3">
    <source>
        <dbReference type="Proteomes" id="UP000236333"/>
    </source>
</evidence>
<comment type="caution">
    <text evidence="2">The sequence shown here is derived from an EMBL/GenBank/DDBJ whole genome shotgun (WGS) entry which is preliminary data.</text>
</comment>